<dbReference type="PANTHER" id="PTHR33498:SF1">
    <property type="entry name" value="TRANSPOSASE FOR INSERTION SEQUENCE ELEMENT IS1557"/>
    <property type="match status" value="1"/>
</dbReference>
<reference evidence="3 4" key="1">
    <citation type="submission" date="2016-10" db="EMBL/GenBank/DDBJ databases">
        <authorList>
            <person name="de Groot N.N."/>
        </authorList>
    </citation>
    <scope>NUCLEOTIDE SEQUENCE [LARGE SCALE GENOMIC DNA]</scope>
    <source>
        <strain evidence="3 4">DSM 8537</strain>
    </source>
</reference>
<evidence type="ECO:0000313" key="4">
    <source>
        <dbReference type="Proteomes" id="UP000183635"/>
    </source>
</evidence>
<protein>
    <submittedName>
        <fullName evidence="3">Zinc-finger of transposase IS204/IS1001/IS1096/IS1165</fullName>
    </submittedName>
</protein>
<dbReference type="InterPro" id="IPR047951">
    <property type="entry name" value="Transpos_ISL3"/>
</dbReference>
<organism evidence="3 4">
    <name type="scientific">Paracoccus aminovorans</name>
    <dbReference type="NCBI Taxonomy" id="34004"/>
    <lineage>
        <taxon>Bacteria</taxon>
        <taxon>Pseudomonadati</taxon>
        <taxon>Pseudomonadota</taxon>
        <taxon>Alphaproteobacteria</taxon>
        <taxon>Rhodobacterales</taxon>
        <taxon>Paracoccaceae</taxon>
        <taxon>Paracoccus</taxon>
    </lineage>
</organism>
<dbReference type="EMBL" id="FOPU01000003">
    <property type="protein sequence ID" value="SFH20884.1"/>
    <property type="molecule type" value="Genomic_DNA"/>
</dbReference>
<accession>A0A1I2Y575</accession>
<feature type="region of interest" description="Disordered" evidence="1">
    <location>
        <begin position="102"/>
        <end position="134"/>
    </location>
</feature>
<keyword evidence="3" id="KW-0863">Zinc-finger</keyword>
<feature type="compositionally biased region" description="Polar residues" evidence="1">
    <location>
        <begin position="108"/>
        <end position="124"/>
    </location>
</feature>
<dbReference type="Proteomes" id="UP000183635">
    <property type="component" value="Unassembled WGS sequence"/>
</dbReference>
<keyword evidence="4" id="KW-1185">Reference proteome</keyword>
<proteinExistence type="predicted"/>
<dbReference type="Pfam" id="PF14690">
    <property type="entry name" value="Zn_ribbon_ISL3"/>
    <property type="match status" value="1"/>
</dbReference>
<evidence type="ECO:0000259" key="2">
    <source>
        <dbReference type="Pfam" id="PF14690"/>
    </source>
</evidence>
<name>A0A1I2Y575_9RHOB</name>
<evidence type="ECO:0000256" key="1">
    <source>
        <dbReference type="SAM" id="MobiDB-lite"/>
    </source>
</evidence>
<dbReference type="PANTHER" id="PTHR33498">
    <property type="entry name" value="TRANSPOSASE FOR INSERTION SEQUENCE ELEMENT IS1557"/>
    <property type="match status" value="1"/>
</dbReference>
<dbReference type="InterPro" id="IPR029261">
    <property type="entry name" value="Transposase_Znf"/>
</dbReference>
<gene>
    <name evidence="3" type="ORF">SAMN04488021_10363</name>
</gene>
<keyword evidence="3" id="KW-0862">Zinc</keyword>
<sequence length="248" mass="27242">MASWFSGRDFLPAGLTADQVELDGNTIRIHARSSEAAAGCPRCGSISDHVHSRYRRRPADVPAHGRAVEIVLQVRRFRCRAPGCPARIFAERFPPGVIRPHMRRGSSPGPSINVANSTGSSGAGKTSRPFRASVRNDDTWFAGKPCRRATSFTVAPGSSVSATTRAFTSSGHFRFRRPRPPTGRTSNAVSMEKLPPDHHEHPMRRSAQSLEGAVQSPLTYLWQSLVIFYAGIEGDKACRHHIWSARFS</sequence>
<keyword evidence="3" id="KW-0479">Metal-binding</keyword>
<feature type="region of interest" description="Disordered" evidence="1">
    <location>
        <begin position="169"/>
        <end position="210"/>
    </location>
</feature>
<evidence type="ECO:0000313" key="3">
    <source>
        <dbReference type="EMBL" id="SFH20884.1"/>
    </source>
</evidence>
<dbReference type="GO" id="GO:0008270">
    <property type="term" value="F:zinc ion binding"/>
    <property type="evidence" value="ECO:0007669"/>
    <property type="project" value="UniProtKB-KW"/>
</dbReference>
<feature type="domain" description="Transposase IS204/IS1001/IS1096/IS1165 zinc-finger" evidence="2">
    <location>
        <begin position="38"/>
        <end position="81"/>
    </location>
</feature>
<dbReference type="AlphaFoldDB" id="A0A1I2Y575"/>